<dbReference type="InterPro" id="IPR036097">
    <property type="entry name" value="HisK_dim/P_sf"/>
</dbReference>
<sequence length="475" mass="54356">MKFRYKVLITNLILLSVSLGLVGYLMIHKNFELAKETQISNAVIQNNLVQSSVEYEVLQALNREESVKGALPDIGAQVSSGMRAENVTFFIYYGDKLVYNETEENANLKKVWEAQQEDGNKNYAIFEEDGHYYIYVTAASKVGDENLCMISRSDVSDAYALRDREIRYFRLILFICLMIESLLIYVISRYLTRPLEQLNRVAEEITDGSYETRITVKSQDEVGLLAENFNRMAEAVSEKIGELQGMVRKRDQFVADFTHEIKTPMTSIIGYADTMRSMELPREEQLLALSYIFSEGRRLERMSVKLFDLIYLREHEMEKEAVQAENVSSEVLKVVTPSFAAKGLVLKENIEPAVLYGNKELLVTALVNLLDNARKASKEHGVIEFSGKRIQEEENPFYYELSVKDYGIGMTKEETERICDEFYMADKSRARQEGGAGIGMSLVALILEHHQAELIVESEPKKGTKMRICFRKEQN</sequence>
<dbReference type="SMART" id="SM00387">
    <property type="entry name" value="HATPase_c"/>
    <property type="match status" value="1"/>
</dbReference>
<evidence type="ECO:0000256" key="1">
    <source>
        <dbReference type="ARBA" id="ARBA00000085"/>
    </source>
</evidence>
<evidence type="ECO:0000256" key="14">
    <source>
        <dbReference type="SAM" id="Phobius"/>
    </source>
</evidence>
<feature type="transmembrane region" description="Helical" evidence="14">
    <location>
        <begin position="6"/>
        <end position="27"/>
    </location>
</feature>
<dbReference type="InterPro" id="IPR004358">
    <property type="entry name" value="Sig_transdc_His_kin-like_C"/>
</dbReference>
<dbReference type="SMART" id="SM00304">
    <property type="entry name" value="HAMP"/>
    <property type="match status" value="1"/>
</dbReference>
<keyword evidence="12" id="KW-0902">Two-component regulatory system</keyword>
<keyword evidence="6" id="KW-0808">Transferase</keyword>
<organism evidence="17 18">
    <name type="scientific">Roseburia amylophila</name>
    <dbReference type="NCBI Taxonomy" id="2981794"/>
    <lineage>
        <taxon>Bacteria</taxon>
        <taxon>Bacillati</taxon>
        <taxon>Bacillota</taxon>
        <taxon>Clostridia</taxon>
        <taxon>Lachnospirales</taxon>
        <taxon>Lachnospiraceae</taxon>
        <taxon>Roseburia</taxon>
    </lineage>
</organism>
<dbReference type="PROSITE" id="PS50109">
    <property type="entry name" value="HIS_KIN"/>
    <property type="match status" value="1"/>
</dbReference>
<feature type="transmembrane region" description="Helical" evidence="14">
    <location>
        <begin position="171"/>
        <end position="191"/>
    </location>
</feature>
<dbReference type="InterPro" id="IPR003594">
    <property type="entry name" value="HATPase_dom"/>
</dbReference>
<dbReference type="RefSeq" id="WP_227710744.1">
    <property type="nucleotide sequence ID" value="NZ_JAJEQW010000018.1"/>
</dbReference>
<evidence type="ECO:0000259" key="16">
    <source>
        <dbReference type="PROSITE" id="PS50885"/>
    </source>
</evidence>
<dbReference type="PANTHER" id="PTHR45528:SF1">
    <property type="entry name" value="SENSOR HISTIDINE KINASE CPXA"/>
    <property type="match status" value="1"/>
</dbReference>
<proteinExistence type="predicted"/>
<dbReference type="SUPFAM" id="SSF55874">
    <property type="entry name" value="ATPase domain of HSP90 chaperone/DNA topoisomerase II/histidine kinase"/>
    <property type="match status" value="1"/>
</dbReference>
<dbReference type="EMBL" id="JAJEQW010000018">
    <property type="protein sequence ID" value="MCC2243270.1"/>
    <property type="molecule type" value="Genomic_DNA"/>
</dbReference>
<keyword evidence="13 14" id="KW-0472">Membrane</keyword>
<dbReference type="SMART" id="SM00388">
    <property type="entry name" value="HisKA"/>
    <property type="match status" value="1"/>
</dbReference>
<evidence type="ECO:0000256" key="8">
    <source>
        <dbReference type="ARBA" id="ARBA00022741"/>
    </source>
</evidence>
<dbReference type="AlphaFoldDB" id="A0AAW4WMB5"/>
<comment type="catalytic activity">
    <reaction evidence="1">
        <text>ATP + protein L-histidine = ADP + protein N-phospho-L-histidine.</text>
        <dbReference type="EC" id="2.7.13.3"/>
    </reaction>
</comment>
<evidence type="ECO:0000313" key="18">
    <source>
        <dbReference type="Proteomes" id="UP001198893"/>
    </source>
</evidence>
<dbReference type="PANTHER" id="PTHR45528">
    <property type="entry name" value="SENSOR HISTIDINE KINASE CPXA"/>
    <property type="match status" value="1"/>
</dbReference>
<dbReference type="GO" id="GO:0005886">
    <property type="term" value="C:plasma membrane"/>
    <property type="evidence" value="ECO:0007669"/>
    <property type="project" value="UniProtKB-SubCell"/>
</dbReference>
<evidence type="ECO:0000259" key="15">
    <source>
        <dbReference type="PROSITE" id="PS50109"/>
    </source>
</evidence>
<dbReference type="Pfam" id="PF00512">
    <property type="entry name" value="HisKA"/>
    <property type="match status" value="1"/>
</dbReference>
<evidence type="ECO:0000313" key="17">
    <source>
        <dbReference type="EMBL" id="MCC2243270.1"/>
    </source>
</evidence>
<dbReference type="Pfam" id="PF02518">
    <property type="entry name" value="HATPase_c"/>
    <property type="match status" value="1"/>
</dbReference>
<keyword evidence="11 14" id="KW-1133">Transmembrane helix</keyword>
<dbReference type="SUPFAM" id="SSF47384">
    <property type="entry name" value="Homodimeric domain of signal transducing histidine kinase"/>
    <property type="match status" value="1"/>
</dbReference>
<dbReference type="Gene3D" id="6.10.340.10">
    <property type="match status" value="1"/>
</dbReference>
<dbReference type="InterPro" id="IPR003661">
    <property type="entry name" value="HisK_dim/P_dom"/>
</dbReference>
<dbReference type="InterPro" id="IPR036890">
    <property type="entry name" value="HATPase_C_sf"/>
</dbReference>
<dbReference type="CDD" id="cd00075">
    <property type="entry name" value="HATPase"/>
    <property type="match status" value="1"/>
</dbReference>
<accession>A0AAW4WMB5</accession>
<keyword evidence="7 14" id="KW-0812">Transmembrane</keyword>
<dbReference type="InterPro" id="IPR050398">
    <property type="entry name" value="HssS/ArlS-like"/>
</dbReference>
<gene>
    <name evidence="17" type="ORF">LKD47_13385</name>
</gene>
<evidence type="ECO:0000256" key="11">
    <source>
        <dbReference type="ARBA" id="ARBA00022989"/>
    </source>
</evidence>
<dbReference type="SUPFAM" id="SSF158472">
    <property type="entry name" value="HAMP domain-like"/>
    <property type="match status" value="1"/>
</dbReference>
<evidence type="ECO:0000256" key="3">
    <source>
        <dbReference type="ARBA" id="ARBA00012438"/>
    </source>
</evidence>
<evidence type="ECO:0000256" key="12">
    <source>
        <dbReference type="ARBA" id="ARBA00023012"/>
    </source>
</evidence>
<dbReference type="PRINTS" id="PR00344">
    <property type="entry name" value="BCTRLSENSOR"/>
</dbReference>
<evidence type="ECO:0000256" key="4">
    <source>
        <dbReference type="ARBA" id="ARBA00022475"/>
    </source>
</evidence>
<evidence type="ECO:0000256" key="2">
    <source>
        <dbReference type="ARBA" id="ARBA00004651"/>
    </source>
</evidence>
<dbReference type="PROSITE" id="PS50885">
    <property type="entry name" value="HAMP"/>
    <property type="match status" value="1"/>
</dbReference>
<protein>
    <recommendedName>
        <fullName evidence="3">histidine kinase</fullName>
        <ecNumber evidence="3">2.7.13.3</ecNumber>
    </recommendedName>
</protein>
<feature type="domain" description="Histidine kinase" evidence="15">
    <location>
        <begin position="256"/>
        <end position="474"/>
    </location>
</feature>
<dbReference type="Pfam" id="PF00672">
    <property type="entry name" value="HAMP"/>
    <property type="match status" value="1"/>
</dbReference>
<evidence type="ECO:0000256" key="6">
    <source>
        <dbReference type="ARBA" id="ARBA00022679"/>
    </source>
</evidence>
<evidence type="ECO:0000256" key="7">
    <source>
        <dbReference type="ARBA" id="ARBA00022692"/>
    </source>
</evidence>
<dbReference type="Proteomes" id="UP001198893">
    <property type="component" value="Unassembled WGS sequence"/>
</dbReference>
<dbReference type="CDD" id="cd06225">
    <property type="entry name" value="HAMP"/>
    <property type="match status" value="1"/>
</dbReference>
<evidence type="ECO:0000256" key="5">
    <source>
        <dbReference type="ARBA" id="ARBA00022553"/>
    </source>
</evidence>
<keyword evidence="9 17" id="KW-0418">Kinase</keyword>
<feature type="domain" description="HAMP" evidence="16">
    <location>
        <begin position="189"/>
        <end position="241"/>
    </location>
</feature>
<evidence type="ECO:0000256" key="9">
    <source>
        <dbReference type="ARBA" id="ARBA00022777"/>
    </source>
</evidence>
<dbReference type="EC" id="2.7.13.3" evidence="3"/>
<dbReference type="Gene3D" id="3.30.565.10">
    <property type="entry name" value="Histidine kinase-like ATPase, C-terminal domain"/>
    <property type="match status" value="1"/>
</dbReference>
<evidence type="ECO:0000256" key="10">
    <source>
        <dbReference type="ARBA" id="ARBA00022840"/>
    </source>
</evidence>
<dbReference type="InterPro" id="IPR003660">
    <property type="entry name" value="HAMP_dom"/>
</dbReference>
<dbReference type="Gene3D" id="1.10.287.130">
    <property type="match status" value="1"/>
</dbReference>
<evidence type="ECO:0000256" key="13">
    <source>
        <dbReference type="ARBA" id="ARBA00023136"/>
    </source>
</evidence>
<dbReference type="GO" id="GO:0005524">
    <property type="term" value="F:ATP binding"/>
    <property type="evidence" value="ECO:0007669"/>
    <property type="project" value="UniProtKB-KW"/>
</dbReference>
<keyword evidence="8" id="KW-0547">Nucleotide-binding</keyword>
<dbReference type="GO" id="GO:0000155">
    <property type="term" value="F:phosphorelay sensor kinase activity"/>
    <property type="evidence" value="ECO:0007669"/>
    <property type="project" value="InterPro"/>
</dbReference>
<keyword evidence="4" id="KW-1003">Cell membrane</keyword>
<dbReference type="InterPro" id="IPR005467">
    <property type="entry name" value="His_kinase_dom"/>
</dbReference>
<keyword evidence="5" id="KW-0597">Phosphoprotein</keyword>
<comment type="caution">
    <text evidence="17">The sequence shown here is derived from an EMBL/GenBank/DDBJ whole genome shotgun (WGS) entry which is preliminary data.</text>
</comment>
<keyword evidence="10" id="KW-0067">ATP-binding</keyword>
<comment type="subcellular location">
    <subcellularLocation>
        <location evidence="2">Cell membrane</location>
        <topology evidence="2">Multi-pass membrane protein</topology>
    </subcellularLocation>
</comment>
<dbReference type="CDD" id="cd00082">
    <property type="entry name" value="HisKA"/>
    <property type="match status" value="1"/>
</dbReference>
<reference evidence="17" key="1">
    <citation type="submission" date="2021-10" db="EMBL/GenBank/DDBJ databases">
        <title>Anaerobic single-cell dispensing facilitates the cultivation of human gut bacteria.</title>
        <authorList>
            <person name="Afrizal A."/>
        </authorList>
    </citation>
    <scope>NUCLEOTIDE SEQUENCE</scope>
    <source>
        <strain evidence="17">CLA-AA-H204</strain>
    </source>
</reference>
<name>A0AAW4WMB5_9FIRM</name>